<proteinExistence type="predicted"/>
<dbReference type="OMA" id="QWAQRKT"/>
<sequence>MVKTINPSKCESDSDGAPDEVSFKEGSRYDEEILQVQRKNKARVARERKERRRLWAQRKLPQKSKIKEHPNDAPELLPSNIISFLANRENNGILSDSEEMETVENTSRAKKSKLQVFSDDEIAIKKDLQLPSCAENSLAFLKRRQMQVPRSRAVLINANRALRFLSAKGGLLSKT</sequence>
<keyword evidence="3" id="KW-1185">Reference proteome</keyword>
<evidence type="ECO:0000313" key="2">
    <source>
        <dbReference type="EMBL" id="KMZ73724.1"/>
    </source>
</evidence>
<protein>
    <submittedName>
        <fullName evidence="2">Uncharacterized protein</fullName>
    </submittedName>
</protein>
<evidence type="ECO:0000313" key="3">
    <source>
        <dbReference type="Proteomes" id="UP000036987"/>
    </source>
</evidence>
<organism evidence="2 3">
    <name type="scientific">Zostera marina</name>
    <name type="common">Eelgrass</name>
    <dbReference type="NCBI Taxonomy" id="29655"/>
    <lineage>
        <taxon>Eukaryota</taxon>
        <taxon>Viridiplantae</taxon>
        <taxon>Streptophyta</taxon>
        <taxon>Embryophyta</taxon>
        <taxon>Tracheophyta</taxon>
        <taxon>Spermatophyta</taxon>
        <taxon>Magnoliopsida</taxon>
        <taxon>Liliopsida</taxon>
        <taxon>Zosteraceae</taxon>
        <taxon>Zostera</taxon>
    </lineage>
</organism>
<name>A0A0K9PXT2_ZOSMR</name>
<evidence type="ECO:0000256" key="1">
    <source>
        <dbReference type="SAM" id="MobiDB-lite"/>
    </source>
</evidence>
<dbReference type="OrthoDB" id="1869542at2759"/>
<dbReference type="AlphaFoldDB" id="A0A0K9PXT2"/>
<accession>A0A0K9PXT2</accession>
<dbReference type="EMBL" id="LFYR01000543">
    <property type="protein sequence ID" value="KMZ73724.1"/>
    <property type="molecule type" value="Genomic_DNA"/>
</dbReference>
<gene>
    <name evidence="2" type="ORF">ZOSMA_142G00230</name>
</gene>
<dbReference type="Proteomes" id="UP000036987">
    <property type="component" value="Unassembled WGS sequence"/>
</dbReference>
<comment type="caution">
    <text evidence="2">The sequence shown here is derived from an EMBL/GenBank/DDBJ whole genome shotgun (WGS) entry which is preliminary data.</text>
</comment>
<feature type="compositionally biased region" description="Basic residues" evidence="1">
    <location>
        <begin position="49"/>
        <end position="64"/>
    </location>
</feature>
<dbReference type="PANTHER" id="PTHR36387">
    <property type="entry name" value="UDP-N-ACETYLMURAMOYL-L-ALANYL-D-GLUTAMATE-2, 6-DIAMINOPIMELATE LIGASE"/>
    <property type="match status" value="1"/>
</dbReference>
<feature type="compositionally biased region" description="Basic and acidic residues" evidence="1">
    <location>
        <begin position="21"/>
        <end position="31"/>
    </location>
</feature>
<dbReference type="PANTHER" id="PTHR36387:SF2">
    <property type="entry name" value="UDP-N-ACETYLMURAMOYL-L-ALANYL-D-GLUTAMATE-2, 6-DIAMINOPIMELATE LIGASE"/>
    <property type="match status" value="1"/>
</dbReference>
<feature type="region of interest" description="Disordered" evidence="1">
    <location>
        <begin position="1"/>
        <end position="74"/>
    </location>
</feature>
<reference evidence="3" key="1">
    <citation type="journal article" date="2016" name="Nature">
        <title>The genome of the seagrass Zostera marina reveals angiosperm adaptation to the sea.</title>
        <authorList>
            <person name="Olsen J.L."/>
            <person name="Rouze P."/>
            <person name="Verhelst B."/>
            <person name="Lin Y.-C."/>
            <person name="Bayer T."/>
            <person name="Collen J."/>
            <person name="Dattolo E."/>
            <person name="De Paoli E."/>
            <person name="Dittami S."/>
            <person name="Maumus F."/>
            <person name="Michel G."/>
            <person name="Kersting A."/>
            <person name="Lauritano C."/>
            <person name="Lohaus R."/>
            <person name="Toepel M."/>
            <person name="Tonon T."/>
            <person name="Vanneste K."/>
            <person name="Amirebrahimi M."/>
            <person name="Brakel J."/>
            <person name="Bostroem C."/>
            <person name="Chovatia M."/>
            <person name="Grimwood J."/>
            <person name="Jenkins J.W."/>
            <person name="Jueterbock A."/>
            <person name="Mraz A."/>
            <person name="Stam W.T."/>
            <person name="Tice H."/>
            <person name="Bornberg-Bauer E."/>
            <person name="Green P.J."/>
            <person name="Pearson G.A."/>
            <person name="Procaccini G."/>
            <person name="Duarte C.M."/>
            <person name="Schmutz J."/>
            <person name="Reusch T.B.H."/>
            <person name="Van de Peer Y."/>
        </authorList>
    </citation>
    <scope>NUCLEOTIDE SEQUENCE [LARGE SCALE GENOMIC DNA]</scope>
    <source>
        <strain evidence="3">cv. Finnish</strain>
    </source>
</reference>